<feature type="compositionally biased region" description="Basic and acidic residues" evidence="3">
    <location>
        <begin position="1892"/>
        <end position="1920"/>
    </location>
</feature>
<dbReference type="InterPro" id="IPR035915">
    <property type="entry name" value="Plakin_repeat_sf"/>
</dbReference>
<feature type="compositionally biased region" description="Polar residues" evidence="3">
    <location>
        <begin position="1199"/>
        <end position="1219"/>
    </location>
</feature>
<dbReference type="SMART" id="SM00250">
    <property type="entry name" value="PLEC"/>
    <property type="match status" value="20"/>
</dbReference>
<reference evidence="4 5" key="1">
    <citation type="submission" date="2021-06" db="EMBL/GenBank/DDBJ databases">
        <authorList>
            <person name="Palmer J.M."/>
        </authorList>
    </citation>
    <scope>NUCLEOTIDE SEQUENCE [LARGE SCALE GENOMIC DNA]</scope>
    <source>
        <strain evidence="4 5">GA_2019</strain>
        <tissue evidence="4">Muscle</tissue>
    </source>
</reference>
<feature type="compositionally biased region" description="Basic and acidic residues" evidence="3">
    <location>
        <begin position="2185"/>
        <end position="2200"/>
    </location>
</feature>
<gene>
    <name evidence="4" type="ORF">GOODEAATRI_026147</name>
</gene>
<evidence type="ECO:0000313" key="4">
    <source>
        <dbReference type="EMBL" id="MEQ2186188.1"/>
    </source>
</evidence>
<feature type="compositionally biased region" description="Basic and acidic residues" evidence="3">
    <location>
        <begin position="1368"/>
        <end position="1380"/>
    </location>
</feature>
<evidence type="ECO:0000256" key="3">
    <source>
        <dbReference type="SAM" id="MobiDB-lite"/>
    </source>
</evidence>
<feature type="region of interest" description="Disordered" evidence="3">
    <location>
        <begin position="1619"/>
        <end position="1740"/>
    </location>
</feature>
<feature type="region of interest" description="Disordered" evidence="3">
    <location>
        <begin position="2372"/>
        <end position="2393"/>
    </location>
</feature>
<comment type="caution">
    <text evidence="4">The sequence shown here is derived from an EMBL/GenBank/DDBJ whole genome shotgun (WGS) entry which is preliminary data.</text>
</comment>
<keyword evidence="5" id="KW-1185">Reference proteome</keyword>
<protein>
    <recommendedName>
        <fullName evidence="6">Microtubule-actin crosslinking factor 1</fullName>
    </recommendedName>
</protein>
<feature type="compositionally biased region" description="Low complexity" evidence="3">
    <location>
        <begin position="1308"/>
        <end position="1317"/>
    </location>
</feature>
<keyword evidence="2" id="KW-0677">Repeat</keyword>
<sequence>NQAAIAGVIDLETVKTFSVFQAAQRGLIDQDTCCVLLEAQLVMGGLVRPDSSGIYSLAHGLSQGLIDNHTYQSLAELERALEFIRESVGDQKHLPVAAAMESGLIREEVGLRILELQMNSGGLRDSYGKTMSLEQAEERRVLSPRILNKLYSRRQHKELIDPNTAEKVNIEELKLRCFPDDISGLLLLPVKQQPGGTVCLLSGKKVGIFRAVKEGLIDRAVAIRLLETQLFAGGISEPCSGHRLMIGEAVRHGLMDQDLASAILARQLQNGGILDPLGGERLDLEESIRRDLLSPRLALLVLESLWTFTGLLWPESGELMPIAEALQQGVISGDLARNILRQRHTIGGLYNPETLQVLLLDQAAEEHLEPSVVRCLRDIHIPDILYNMNQSCTSSLNRPSWGSTSSSPSPLSSCTAFVWEASPRVDPDDQAKHKLLFHLMTHSYVDAHFGKRLVLLDRDLMLMVKATGLAAIESRKEKKEMSSLERKMFSTKHQKEEAIKCQDKVVHETVPQRQDVKDTITKSSFESEEDIKNDASQEHVPGVKENKDFNLTEPQEFEDKTVFPTDLAKMPQCVSKRDSNFKQTETVVGNIEPQIGEAQEDAELEGLVLELKQGGLVTKEGEKLLPDEAVAQGVLPGFTAVKLMAQAGLFGGFLDATSGESLSLEEVMQEGLLDEDLMWSVLKSDKSLAGVVDVEKGQICGVRAAAQAGLIDPNTAVRLLEAQVVSGGIVDLRSDKKVSVMLAANLGLIEEGQREELIALEKAFKGKDSDSATCFKKASLQLQMEGVVDPESNSAVPLEQAIKKGLIASDEAYRVLARQVAEGGIIHHASGMRLSVSDAVDRGLVDRSIASGLEELEWIYQGKVSTISNPEAIAFQATTGAILDCDSGAKLTLTEAVSRGLLDENIATEVMASPTVTQGMIDPKTARIVPYSELVSQGKINIETGKRFLEVKPFQGIQDKKTLEILTIPEAVALKWVDPVPALRLLQSQADTGGIIDISTGERLPLPEASARGLVGGDMVKEIAINQFVKGGLVDPATRQRVSNLGDAVSFRLLTRDLALEIQEKVKEVFVDDHSTPIVATGSSPDSPVNMSAANITVSSRSPSSVRSLEVSEDYDKTLRSEISGQSLFCPEVEIAAEPESVEKKSLTEPEQSMDVLSEFASNVEKRIQKAIQEIMPQKDDSKLENLLQQELSDRMENNGKQSENLTRTPVKESTQILTDHNGRESQKEVQKEDGKEPKKDEVMECRPINETTETVHHVSDDVKVAVRVDKQSKDAPGLPAVNKEVKEVGKPLEAKTSTDVEQSDQFSSSASNQLNNKSKKKRKNKKKAEEKEVQTQIHLPETKHESQTDQTSPKTTEIPKVAPVDTDQIRFYENLEKSDSYLAPSTDPPSEESMERIDVKIEQEQEAVVSQPSSQMEKGAAEIMLFDTSEKVGRTEDVKREEEEDWEYINKTSMVIQTVEPEIKSPSGTDGKPPEMPQVAPVDIEENTFDGNLQKLDSYDVPPTTDRQSGKSMPRTDGKVETEKVLIEQEQEVVSQLSFQVEKEAAETMLVDNMEDVKRKEKEEWQSMKVLIVKQTEEPEMTSPSQAAQTGAETPEMLQVAPVDTDQITFDENLQKSVSYDLSPMTDPNPEESMQKTEGEVDQEQKEVSLEANTQMEKDAVRAPEKVDMKEEEGAYTRVLIAQQTEEPEKKYPSQTDAGILEKPQVAHFDTEENTSDENLQKSDSYGVSPTTDPYFGVSMEMTDGKVETARDLIEKEQEEVYLEPSAEMEKDAAKTTLSKMSQKVYKQEEVKRDVEVERESMEKAEEPENNQVQQSKEEESLKKSTLKDDEKAALILKAKESILKKVFEKGVSENQAAQELEKLRQKETRRKKNTPADHKKTETTMGEDDTEKRSSGLPKDSNDQVTVEKDTVELDKTPEGNLGLTSSSERENVRAFQMADSQKDAATLPSVSRSKRSKRSKKSRSLKTTEDQPEMDKGTTDLKDPNNTTKSAAEPESDGIVLAAGLKMKADYDGQSGDAATKLPKSLKTTEDQPDSEKLASDGRIDCDLKDSKINSKSAAQQQSKRRFLSEDLSTKTDVDAARSSDVGKADRGDPQGAKSLQKSQKEQASEGFLSDPSEYLSEEVSKKQDIEPAAQSVAPDPHSGRSKRKKKQQLPEAESSDVPRSLTNLQQHLESPETAVLSKEDSLVESETSKGMETEPSTESLEDEEQVCKNQETVLNTEGATSTGSKECLEHDQRVVALLSMVRHMEVRLKQQHQQSVGHSLVTLDDIIRRTEMLDLELSDLEPEIRKSVEAAERLLKPRPIDVPPQLILALEKDGRSLARGYEAARALSEGILERLRHHRDLCKQECLGQHVDRLLSWLSETEAQMDGGTTGRDKKETTEKDDGQAELTQQLNVCKVISEKRLR</sequence>
<feature type="compositionally biased region" description="Basic and acidic residues" evidence="3">
    <location>
        <begin position="1284"/>
        <end position="1299"/>
    </location>
</feature>
<feature type="compositionally biased region" description="Polar residues" evidence="3">
    <location>
        <begin position="1583"/>
        <end position="1593"/>
    </location>
</feature>
<feature type="region of interest" description="Disordered" evidence="3">
    <location>
        <begin position="1760"/>
        <end position="1831"/>
    </location>
</feature>
<evidence type="ECO:0000256" key="2">
    <source>
        <dbReference type="ARBA" id="ARBA00022737"/>
    </source>
</evidence>
<feature type="compositionally biased region" description="Basic and acidic residues" evidence="3">
    <location>
        <begin position="1657"/>
        <end position="1676"/>
    </location>
</feature>
<feature type="compositionally biased region" description="Basic and acidic residues" evidence="3">
    <location>
        <begin position="2030"/>
        <end position="2056"/>
    </location>
</feature>
<feature type="compositionally biased region" description="Basic and acidic residues" evidence="3">
    <location>
        <begin position="1221"/>
        <end position="1245"/>
    </location>
</feature>
<dbReference type="InterPro" id="IPR043197">
    <property type="entry name" value="Plakin"/>
</dbReference>
<feature type="compositionally biased region" description="Basic and acidic residues" evidence="3">
    <location>
        <begin position="2070"/>
        <end position="2096"/>
    </location>
</feature>
<evidence type="ECO:0000313" key="5">
    <source>
        <dbReference type="Proteomes" id="UP001476798"/>
    </source>
</evidence>
<evidence type="ECO:0000256" key="1">
    <source>
        <dbReference type="ARBA" id="ARBA00022553"/>
    </source>
</evidence>
<dbReference type="EMBL" id="JAHRIO010083151">
    <property type="protein sequence ID" value="MEQ2186188.1"/>
    <property type="molecule type" value="Genomic_DNA"/>
</dbReference>
<dbReference type="Pfam" id="PF00681">
    <property type="entry name" value="Plectin"/>
    <property type="match status" value="8"/>
</dbReference>
<feature type="compositionally biased region" description="Basic and acidic residues" evidence="3">
    <location>
        <begin position="1817"/>
        <end position="1831"/>
    </location>
</feature>
<keyword evidence="1" id="KW-0597">Phosphoprotein</keyword>
<feature type="compositionally biased region" description="Basic and acidic residues" evidence="3">
    <location>
        <begin position="2379"/>
        <end position="2391"/>
    </location>
</feature>
<feature type="compositionally biased region" description="Basic and acidic residues" evidence="3">
    <location>
        <begin position="1969"/>
        <end position="1986"/>
    </location>
</feature>
<evidence type="ECO:0008006" key="6">
    <source>
        <dbReference type="Google" id="ProtNLM"/>
    </source>
</evidence>
<dbReference type="InterPro" id="IPR001101">
    <property type="entry name" value="Plectin_repeat"/>
</dbReference>
<feature type="compositionally biased region" description="Basic and acidic residues" evidence="3">
    <location>
        <begin position="1634"/>
        <end position="1650"/>
    </location>
</feature>
<feature type="region of interest" description="Disordered" evidence="3">
    <location>
        <begin position="1195"/>
        <end position="1395"/>
    </location>
</feature>
<feature type="compositionally biased region" description="Basic residues" evidence="3">
    <location>
        <begin position="1318"/>
        <end position="1327"/>
    </location>
</feature>
<feature type="compositionally biased region" description="Basic residues" evidence="3">
    <location>
        <begin position="1955"/>
        <end position="1967"/>
    </location>
</feature>
<feature type="region of interest" description="Disordered" evidence="3">
    <location>
        <begin position="1452"/>
        <end position="1521"/>
    </location>
</feature>
<feature type="region of interest" description="Disordered" evidence="3">
    <location>
        <begin position="1850"/>
        <end position="2216"/>
    </location>
</feature>
<feature type="compositionally biased region" description="Polar residues" evidence="3">
    <location>
        <begin position="1723"/>
        <end position="1733"/>
    </location>
</feature>
<feature type="non-terminal residue" evidence="4">
    <location>
        <position position="1"/>
    </location>
</feature>
<name>A0ABV0PRY4_9TELE</name>
<dbReference type="PANTHER" id="PTHR23169">
    <property type="entry name" value="ENVOPLAKIN"/>
    <property type="match status" value="1"/>
</dbReference>
<feature type="compositionally biased region" description="Basic and acidic residues" evidence="3">
    <location>
        <begin position="1254"/>
        <end position="1274"/>
    </location>
</feature>
<feature type="region of interest" description="Disordered" evidence="3">
    <location>
        <begin position="1574"/>
        <end position="1596"/>
    </location>
</feature>
<dbReference type="Proteomes" id="UP001476798">
    <property type="component" value="Unassembled WGS sequence"/>
</dbReference>
<dbReference type="PANTHER" id="PTHR23169:SF7">
    <property type="entry name" value="ENVOPLAKIN"/>
    <property type="match status" value="1"/>
</dbReference>
<organism evidence="4 5">
    <name type="scientific">Goodea atripinnis</name>
    <dbReference type="NCBI Taxonomy" id="208336"/>
    <lineage>
        <taxon>Eukaryota</taxon>
        <taxon>Metazoa</taxon>
        <taxon>Chordata</taxon>
        <taxon>Craniata</taxon>
        <taxon>Vertebrata</taxon>
        <taxon>Euteleostomi</taxon>
        <taxon>Actinopterygii</taxon>
        <taxon>Neopterygii</taxon>
        <taxon>Teleostei</taxon>
        <taxon>Neoteleostei</taxon>
        <taxon>Acanthomorphata</taxon>
        <taxon>Ovalentaria</taxon>
        <taxon>Atherinomorphae</taxon>
        <taxon>Cyprinodontiformes</taxon>
        <taxon>Goodeidae</taxon>
        <taxon>Goodea</taxon>
    </lineage>
</organism>
<dbReference type="SUPFAM" id="SSF75399">
    <property type="entry name" value="Plakin repeat"/>
    <property type="match status" value="6"/>
</dbReference>
<feature type="compositionally biased region" description="Basic and acidic residues" evidence="3">
    <location>
        <begin position="1787"/>
        <end position="1808"/>
    </location>
</feature>
<accession>A0ABV0PRY4</accession>
<proteinExistence type="predicted"/>
<dbReference type="Gene3D" id="3.90.1290.10">
    <property type="entry name" value="Plakin repeat"/>
    <property type="match status" value="6"/>
</dbReference>